<evidence type="ECO:0000313" key="2">
    <source>
        <dbReference type="EMBL" id="KAK8508096.1"/>
    </source>
</evidence>
<name>A0ABR2BLS4_9ROSI</name>
<evidence type="ECO:0000313" key="3">
    <source>
        <dbReference type="Proteomes" id="UP001472677"/>
    </source>
</evidence>
<keyword evidence="3" id="KW-1185">Reference proteome</keyword>
<protein>
    <submittedName>
        <fullName evidence="2">Uncharacterized protein</fullName>
    </submittedName>
</protein>
<dbReference type="EMBL" id="JBBPBM010000104">
    <property type="protein sequence ID" value="KAK8508096.1"/>
    <property type="molecule type" value="Genomic_DNA"/>
</dbReference>
<evidence type="ECO:0000256" key="1">
    <source>
        <dbReference type="SAM" id="MobiDB-lite"/>
    </source>
</evidence>
<reference evidence="2 3" key="1">
    <citation type="journal article" date="2024" name="G3 (Bethesda)">
        <title>Genome assembly of Hibiscus sabdariffa L. provides insights into metabolisms of medicinal natural products.</title>
        <authorList>
            <person name="Kim T."/>
        </authorList>
    </citation>
    <scope>NUCLEOTIDE SEQUENCE [LARGE SCALE GENOMIC DNA]</scope>
    <source>
        <strain evidence="2">TK-2024</strain>
        <tissue evidence="2">Old leaves</tissue>
    </source>
</reference>
<feature type="region of interest" description="Disordered" evidence="1">
    <location>
        <begin position="1"/>
        <end position="32"/>
    </location>
</feature>
<gene>
    <name evidence="2" type="ORF">V6N12_025199</name>
</gene>
<sequence>MNSDTSDGESASRETGGKGSWTSSTDKKKEKVRVSQTSIILWHAHRNNAGEPDYGNQGAKKHYMMGLLRSYDGSSYSGFRHEAKVLVKLRRLSKLIKVQNCHDANKMTGYTEMLEGIMSLMKQLSMLQQDTDLRFVQNHTSLNRESKPSLKFSRARMKDI</sequence>
<organism evidence="2 3">
    <name type="scientific">Hibiscus sabdariffa</name>
    <name type="common">roselle</name>
    <dbReference type="NCBI Taxonomy" id="183260"/>
    <lineage>
        <taxon>Eukaryota</taxon>
        <taxon>Viridiplantae</taxon>
        <taxon>Streptophyta</taxon>
        <taxon>Embryophyta</taxon>
        <taxon>Tracheophyta</taxon>
        <taxon>Spermatophyta</taxon>
        <taxon>Magnoliopsida</taxon>
        <taxon>eudicotyledons</taxon>
        <taxon>Gunneridae</taxon>
        <taxon>Pentapetalae</taxon>
        <taxon>rosids</taxon>
        <taxon>malvids</taxon>
        <taxon>Malvales</taxon>
        <taxon>Malvaceae</taxon>
        <taxon>Malvoideae</taxon>
        <taxon>Hibiscus</taxon>
    </lineage>
</organism>
<dbReference type="Proteomes" id="UP001472677">
    <property type="component" value="Unassembled WGS sequence"/>
</dbReference>
<comment type="caution">
    <text evidence="2">The sequence shown here is derived from an EMBL/GenBank/DDBJ whole genome shotgun (WGS) entry which is preliminary data.</text>
</comment>
<accession>A0ABR2BLS4</accession>
<proteinExistence type="predicted"/>